<comment type="caution">
    <text evidence="2">The sequence shown here is derived from an EMBL/GenBank/DDBJ whole genome shotgun (WGS) entry which is preliminary data.</text>
</comment>
<organism evidence="2 3">
    <name type="scientific">Kistimonas scapharcae</name>
    <dbReference type="NCBI Taxonomy" id="1036133"/>
    <lineage>
        <taxon>Bacteria</taxon>
        <taxon>Pseudomonadati</taxon>
        <taxon>Pseudomonadota</taxon>
        <taxon>Gammaproteobacteria</taxon>
        <taxon>Oceanospirillales</taxon>
        <taxon>Endozoicomonadaceae</taxon>
        <taxon>Kistimonas</taxon>
    </lineage>
</organism>
<keyword evidence="1" id="KW-0732">Signal</keyword>
<dbReference type="Proteomes" id="UP001500604">
    <property type="component" value="Unassembled WGS sequence"/>
</dbReference>
<gene>
    <name evidence="2" type="ORF">GCM10023116_34630</name>
</gene>
<reference evidence="3" key="1">
    <citation type="journal article" date="2019" name="Int. J. Syst. Evol. Microbiol.">
        <title>The Global Catalogue of Microorganisms (GCM) 10K type strain sequencing project: providing services to taxonomists for standard genome sequencing and annotation.</title>
        <authorList>
            <consortium name="The Broad Institute Genomics Platform"/>
            <consortium name="The Broad Institute Genome Sequencing Center for Infectious Disease"/>
            <person name="Wu L."/>
            <person name="Ma J."/>
        </authorList>
    </citation>
    <scope>NUCLEOTIDE SEQUENCE [LARGE SCALE GENOMIC DNA]</scope>
    <source>
        <strain evidence="3">JCM 17805</strain>
    </source>
</reference>
<dbReference type="RefSeq" id="WP_345197512.1">
    <property type="nucleotide sequence ID" value="NZ_BAABFL010000440.1"/>
</dbReference>
<dbReference type="EMBL" id="BAABFL010000440">
    <property type="protein sequence ID" value="GAA4651180.1"/>
    <property type="molecule type" value="Genomic_DNA"/>
</dbReference>
<keyword evidence="3" id="KW-1185">Reference proteome</keyword>
<evidence type="ECO:0000313" key="2">
    <source>
        <dbReference type="EMBL" id="GAA4651180.1"/>
    </source>
</evidence>
<evidence type="ECO:0000256" key="1">
    <source>
        <dbReference type="SAM" id="SignalP"/>
    </source>
</evidence>
<evidence type="ECO:0000313" key="3">
    <source>
        <dbReference type="Proteomes" id="UP001500604"/>
    </source>
</evidence>
<feature type="chain" id="PRO_5045552989" evidence="1">
    <location>
        <begin position="25"/>
        <end position="205"/>
    </location>
</feature>
<protein>
    <submittedName>
        <fullName evidence="2">Uncharacterized protein</fullName>
    </submittedName>
</protein>
<feature type="signal peptide" evidence="1">
    <location>
        <begin position="1"/>
        <end position="24"/>
    </location>
</feature>
<proteinExistence type="predicted"/>
<accession>A0ABP8V566</accession>
<sequence length="205" mass="22972">MKNPYVSPLLLMATLLSSPTQALAAQPLTSEEKQIIHQAVLEKETVDIETEATRRTDDALARVFSTPFYDVTIIQHSDNHTQEESALLTNLDGQMVELKAPTTNEPLPDLHRILNKDFQIKSPQDALLLEEALDILYPIRTTFGNEDLNQKAVLENGNQWLFIRGAFFEDLKGFVFTTDASGNITDASYALRIPANLPIQPIKRP</sequence>
<name>A0ABP8V566_9GAMM</name>